<dbReference type="PROSITE" id="PS50294">
    <property type="entry name" value="WD_REPEATS_REGION"/>
    <property type="match status" value="1"/>
</dbReference>
<dbReference type="GO" id="GO:0032991">
    <property type="term" value="C:protein-containing complex"/>
    <property type="evidence" value="ECO:0007669"/>
    <property type="project" value="UniProtKB-ARBA"/>
</dbReference>
<dbReference type="InterPro" id="IPR036322">
    <property type="entry name" value="WD40_repeat_dom_sf"/>
</dbReference>
<dbReference type="RefSeq" id="WP_194367332.1">
    <property type="nucleotide sequence ID" value="NZ_CP054493.1"/>
</dbReference>
<dbReference type="SMART" id="SM00320">
    <property type="entry name" value="WD40"/>
    <property type="match status" value="4"/>
</dbReference>
<accession>A0A7S7RR91</accession>
<protein>
    <submittedName>
        <fullName evidence="4">Nitrate reductase</fullName>
    </submittedName>
</protein>
<keyword evidence="5" id="KW-1185">Reference proteome</keyword>
<dbReference type="AlphaFoldDB" id="A0A7S7RR91"/>
<evidence type="ECO:0000256" key="3">
    <source>
        <dbReference type="PROSITE-ProRule" id="PRU00221"/>
    </source>
</evidence>
<dbReference type="SUPFAM" id="SSF50978">
    <property type="entry name" value="WD40 repeat-like"/>
    <property type="match status" value="1"/>
</dbReference>
<sequence length="313" mass="35692">MKKLLIIFLFYSLYAKEIIPSAIYTSVGFVSDFIVYENTLYVGNDMGAVDIFDIKTTKLVNQILLPPLTSSMNQIIPADILSVDYLNGKVLILSVGNDSYRNVWIYENYMLKQIINEDYKLTLKEARFVNDEQVVFATLDSDVILHDMREKYSVYKTHVSNSAMGDMTLSEDKTKMIMADESGAVKIIDIKSSDTIKTHYSQNVDNIYKVAYSNGVILTAGQDRRVGVYQNTQEPYYIKSDFLVFCVGISPSGEVGVYSSGEENVLQLFNTKTKTKYDRLVGHTKIINQIKFISEKEIFSSSRDNKILYWELN</sequence>
<dbReference type="Gene3D" id="2.130.10.10">
    <property type="entry name" value="YVTN repeat-like/Quinoprotein amine dehydrogenase"/>
    <property type="match status" value="2"/>
</dbReference>
<dbReference type="InterPro" id="IPR015943">
    <property type="entry name" value="WD40/YVTN_repeat-like_dom_sf"/>
</dbReference>
<name>A0A7S7RR91_9BACT</name>
<dbReference type="PROSITE" id="PS50082">
    <property type="entry name" value="WD_REPEATS_2"/>
    <property type="match status" value="1"/>
</dbReference>
<feature type="repeat" description="WD" evidence="3">
    <location>
        <begin position="280"/>
        <end position="313"/>
    </location>
</feature>
<evidence type="ECO:0000313" key="4">
    <source>
        <dbReference type="EMBL" id="QOY55290.1"/>
    </source>
</evidence>
<evidence type="ECO:0000256" key="2">
    <source>
        <dbReference type="ARBA" id="ARBA00022737"/>
    </source>
</evidence>
<organism evidence="4 5">
    <name type="scientific">Candidatus Sulfurimonas marisnigri</name>
    <dbReference type="NCBI Taxonomy" id="2740405"/>
    <lineage>
        <taxon>Bacteria</taxon>
        <taxon>Pseudomonadati</taxon>
        <taxon>Campylobacterota</taxon>
        <taxon>Epsilonproteobacteria</taxon>
        <taxon>Campylobacterales</taxon>
        <taxon>Sulfurimonadaceae</taxon>
        <taxon>Sulfurimonas</taxon>
    </lineage>
</organism>
<dbReference type="PANTHER" id="PTHR44090">
    <property type="entry name" value="WD REPEAT-CONTAINING PROTEIN 61"/>
    <property type="match status" value="1"/>
</dbReference>
<gene>
    <name evidence="4" type="ORF">HUE87_03370</name>
</gene>
<dbReference type="EMBL" id="CP054493">
    <property type="protein sequence ID" value="QOY55290.1"/>
    <property type="molecule type" value="Genomic_DNA"/>
</dbReference>
<proteinExistence type="predicted"/>
<evidence type="ECO:0000256" key="1">
    <source>
        <dbReference type="ARBA" id="ARBA00022574"/>
    </source>
</evidence>
<dbReference type="Proteomes" id="UP000593836">
    <property type="component" value="Chromosome"/>
</dbReference>
<reference evidence="4 5" key="1">
    <citation type="submission" date="2020-05" db="EMBL/GenBank/DDBJ databases">
        <title>Sulfurimonas marisnigri, sp. nov., and Sulfurimonas baltica, sp. nov., manganese oxide reducing chemolithoautotrophs of the class Epsilonproteobacteria isolated from the pelagic redoxclines of the Black and Baltic Seas and emended description of the genus Sulfurimonas.</title>
        <authorList>
            <person name="Henkel J.V."/>
            <person name="Laudan C."/>
            <person name="Werner J."/>
            <person name="Neu T."/>
            <person name="Plewe S."/>
            <person name="Sproer C."/>
            <person name="Bunk B."/>
            <person name="Schulz-Vogt H.N."/>
        </authorList>
    </citation>
    <scope>NUCLEOTIDE SEQUENCE [LARGE SCALE GENOMIC DNA]</scope>
    <source>
        <strain evidence="4 5">SoZ1</strain>
    </source>
</reference>
<evidence type="ECO:0000313" key="5">
    <source>
        <dbReference type="Proteomes" id="UP000593836"/>
    </source>
</evidence>
<dbReference type="PANTHER" id="PTHR44090:SF1">
    <property type="entry name" value="SUPERKILLER COMPLEX PROTEIN 8"/>
    <property type="match status" value="1"/>
</dbReference>
<keyword evidence="2" id="KW-0677">Repeat</keyword>
<keyword evidence="1 3" id="KW-0853">WD repeat</keyword>
<dbReference type="KEGG" id="smas:HUE87_03370"/>
<dbReference type="InterPro" id="IPR051510">
    <property type="entry name" value="SKI8"/>
</dbReference>
<dbReference type="InterPro" id="IPR001680">
    <property type="entry name" value="WD40_rpt"/>
</dbReference>